<evidence type="ECO:0000313" key="1">
    <source>
        <dbReference type="Proteomes" id="UP000887576"/>
    </source>
</evidence>
<reference evidence="2" key="1">
    <citation type="submission" date="2022-11" db="UniProtKB">
        <authorList>
            <consortium name="WormBaseParasite"/>
        </authorList>
    </citation>
    <scope>IDENTIFICATION</scope>
</reference>
<protein>
    <submittedName>
        <fullName evidence="2">ParB/Sulfiredoxin domain-containing protein</fullName>
    </submittedName>
</protein>
<dbReference type="Proteomes" id="UP000887576">
    <property type="component" value="Unplaced"/>
</dbReference>
<proteinExistence type="predicted"/>
<accession>A0AC34QSU1</accession>
<dbReference type="WBParaSite" id="JU765_v2.g18833.t1">
    <property type="protein sequence ID" value="JU765_v2.g18833.t1"/>
    <property type="gene ID" value="JU765_v2.g18833"/>
</dbReference>
<name>A0AC34QSU1_9BILA</name>
<organism evidence="1 2">
    <name type="scientific">Panagrolaimus sp. JU765</name>
    <dbReference type="NCBI Taxonomy" id="591449"/>
    <lineage>
        <taxon>Eukaryota</taxon>
        <taxon>Metazoa</taxon>
        <taxon>Ecdysozoa</taxon>
        <taxon>Nematoda</taxon>
        <taxon>Chromadorea</taxon>
        <taxon>Rhabditida</taxon>
        <taxon>Tylenchina</taxon>
        <taxon>Panagrolaimomorpha</taxon>
        <taxon>Panagrolaimoidea</taxon>
        <taxon>Panagrolaimidae</taxon>
        <taxon>Panagrolaimus</taxon>
    </lineage>
</organism>
<evidence type="ECO:0000313" key="2">
    <source>
        <dbReference type="WBParaSite" id="JU765_v2.g18833.t1"/>
    </source>
</evidence>
<sequence>MSSWKLENEEAILIEIYPEYILIFTETWKRLQVYFDQIFIKIGENQKAIENALEFSEYIMNLIPNSEMKNYEIIHDEQDFMKESIEEYYDMTFGNMQDEMYLETDEIFENSQILEKSEKKSVSELIAKIQNFKKNLPKFMISKMKLENLESDETIRRIIPNYVEKFIKMMKSGEWNNENNYFVVYKNDQGSDYKIVNGNHRFQAMLAVNNDSKVLEKFDEILVHVYDCQGFLEKYLMATVEDDYDQKEFSLIEKVDQQKFKMIIKKKDVSKTKILACSENYNVETITLFFEKKLMSSWKLENEEAILIEIYPEYILIFTETWKRLQVDFDQIFIKIGENQKAIENALEFSEYIMNLIPNSEIKNYEIIHDEQDFMKDSIEEYYDMTFGNMQDECFLETDEIIENSQIFENSEKKSVSELITEIQNFKKNLPKFMISKVKLENLESDETIRRIIPSYVEKFIKIMKSEEWNNENNYFVVYKNDQGSNYKIINGNHRFQAMLAVNNDSKVLEKFDEILVHVYDCQGFLEKYLMATAEDDYDQKEYSLIEKVGWKR</sequence>